<accession>A0ABQ1TFW4</accession>
<proteinExistence type="predicted"/>
<evidence type="ECO:0000313" key="3">
    <source>
        <dbReference type="Proteomes" id="UP000632273"/>
    </source>
</evidence>
<dbReference type="Gene3D" id="3.40.710.10">
    <property type="entry name" value="DD-peptidase/beta-lactamase superfamily"/>
    <property type="match status" value="1"/>
</dbReference>
<evidence type="ECO:0000313" key="2">
    <source>
        <dbReference type="EMBL" id="GGE93823.1"/>
    </source>
</evidence>
<comment type="caution">
    <text evidence="2">The sequence shown here is derived from an EMBL/GenBank/DDBJ whole genome shotgun (WGS) entry which is preliminary data.</text>
</comment>
<protein>
    <recommendedName>
        <fullName evidence="1">Beta-lactamase class A catalytic domain-containing protein</fullName>
    </recommendedName>
</protein>
<sequence length="217" mass="24561">MLTGLLSSQAVLAQLGNPLRHLLRADTARFGRVLRDPARYRVQILYTRINRDAQNRPHFRTYRYRVRPREYFYPASTIKLPAAALALEKLRSLAAQVPGLAPDSPLRIDSAYAGQTRVVEDTSAANGRASIAQYIRKVLLVSDNDAFNRLYEFVGRGPLKARLRAHGYRNTRILHRLSVGDSGFRTLHTNPFVFYADSSLQRPLYVQPEGVQPARAM</sequence>
<name>A0ABQ1TFW4_9BACT</name>
<organism evidence="2 3">
    <name type="scientific">Hymenobacter cavernae</name>
    <dbReference type="NCBI Taxonomy" id="2044852"/>
    <lineage>
        <taxon>Bacteria</taxon>
        <taxon>Pseudomonadati</taxon>
        <taxon>Bacteroidota</taxon>
        <taxon>Cytophagia</taxon>
        <taxon>Cytophagales</taxon>
        <taxon>Hymenobacteraceae</taxon>
        <taxon>Hymenobacter</taxon>
    </lineage>
</organism>
<dbReference type="InterPro" id="IPR045155">
    <property type="entry name" value="Beta-lactam_cat"/>
</dbReference>
<keyword evidence="3" id="KW-1185">Reference proteome</keyword>
<dbReference type="SUPFAM" id="SSF56601">
    <property type="entry name" value="beta-lactamase/transpeptidase-like"/>
    <property type="match status" value="1"/>
</dbReference>
<gene>
    <name evidence="2" type="ORF">GCM10011383_00630</name>
</gene>
<evidence type="ECO:0000259" key="1">
    <source>
        <dbReference type="Pfam" id="PF13354"/>
    </source>
</evidence>
<reference evidence="3" key="1">
    <citation type="journal article" date="2019" name="Int. J. Syst. Evol. Microbiol.">
        <title>The Global Catalogue of Microorganisms (GCM) 10K type strain sequencing project: providing services to taxonomists for standard genome sequencing and annotation.</title>
        <authorList>
            <consortium name="The Broad Institute Genomics Platform"/>
            <consortium name="The Broad Institute Genome Sequencing Center for Infectious Disease"/>
            <person name="Wu L."/>
            <person name="Ma J."/>
        </authorList>
    </citation>
    <scope>NUCLEOTIDE SEQUENCE [LARGE SCALE GENOMIC DNA]</scope>
    <source>
        <strain evidence="3">CGMCC 1.15197</strain>
    </source>
</reference>
<dbReference type="Proteomes" id="UP000632273">
    <property type="component" value="Unassembled WGS sequence"/>
</dbReference>
<dbReference type="InterPro" id="IPR012338">
    <property type="entry name" value="Beta-lactam/transpept-like"/>
</dbReference>
<dbReference type="EMBL" id="BMHT01000001">
    <property type="protein sequence ID" value="GGE93823.1"/>
    <property type="molecule type" value="Genomic_DNA"/>
</dbReference>
<feature type="domain" description="Beta-lactamase class A catalytic" evidence="1">
    <location>
        <begin position="64"/>
        <end position="177"/>
    </location>
</feature>
<dbReference type="Pfam" id="PF13354">
    <property type="entry name" value="Beta-lactamase2"/>
    <property type="match status" value="1"/>
</dbReference>